<evidence type="ECO:0000313" key="9">
    <source>
        <dbReference type="EMBL" id="GJJ68857.1"/>
    </source>
</evidence>
<gene>
    <name evidence="9" type="ORF">EMPS_01203</name>
</gene>
<dbReference type="InterPro" id="IPR017441">
    <property type="entry name" value="Protein_kinase_ATP_BS"/>
</dbReference>
<sequence length="778" mass="84217">MLDQSPSRPCLTTQDTFEAESFPSPGSTPGASFSTSSSTSAPSTSSLVISIPPIHSAAGSSSQGHAESPLGESVSKSKADQVSASTSQAEHGSNYYDCNSNGINNSDDDNYPAEDSPSILHYHYQDNTLCAVQTFVTEAETPSPILAPWTADELNLDYLTPYHPSHHKSVQDWSQHLWEQIRQKSNSASVSSGGERFSVIEAAAQSVNAITSVSALPPTSIEKHTVIQSHRLPAPPADPARRRQGAQNHKTNQQQQKGQKQSLDQKTRPAKPSKRHRVTRSMKEILQFFKRLLKSLTRDKSHKNKDLKKRGKGKDVHTYGPSDPSLNYLSVSEDDSDSEDQHPSKSGTETGTGVGRGASKDKDIKDSHQPLHENDVIPREPAGPFIGTSISATIERRRSGPKMHPTLLELYTITDNILGVGTFATVKEIKLKSTGKSYALKIILKSKLLDKAAMLETEISVLSRVRHPNCVSLLEMFETEDAVYLVTDMAAGGELFDQLLKKGYYTEGDAARLVREILLGVEYLHSLDIVHRDLKPENLLFADTTESARLMITDFGLSKVLTNGNDVLMTACGTPGYVAPEVLEQVGHGKPVDIWSVGVIAYTLLCGYTPFWGEDQSALFENIMAGEYLYEDMYWKDVSPLAKAFIDSLLVRPADKRSTATHALSHPWFRAMLDQDLSAPASPSDSVNLLPAVRRNFDARNVFKKAARAVGILRRVQGGGGVPNGSPLAASATDAQASVQGGAGAAGSPSGKSLKFQDVVNAALFSKKGAQISAEGGP</sequence>
<feature type="compositionally biased region" description="Basic residues" evidence="7">
    <location>
        <begin position="268"/>
        <end position="280"/>
    </location>
</feature>
<dbReference type="Gene3D" id="1.10.510.10">
    <property type="entry name" value="Transferase(Phosphotransferase) domain 1"/>
    <property type="match status" value="1"/>
</dbReference>
<feature type="region of interest" description="Disordered" evidence="7">
    <location>
        <begin position="228"/>
        <end position="282"/>
    </location>
</feature>
<feature type="compositionally biased region" description="Low complexity" evidence="7">
    <location>
        <begin position="55"/>
        <end position="68"/>
    </location>
</feature>
<dbReference type="SUPFAM" id="SSF56112">
    <property type="entry name" value="Protein kinase-like (PK-like)"/>
    <property type="match status" value="1"/>
</dbReference>
<evidence type="ECO:0000256" key="3">
    <source>
        <dbReference type="ARBA" id="ARBA00022741"/>
    </source>
</evidence>
<feature type="compositionally biased region" description="Basic and acidic residues" evidence="7">
    <location>
        <begin position="358"/>
        <end position="378"/>
    </location>
</feature>
<protein>
    <recommendedName>
        <fullName evidence="8">Protein kinase domain-containing protein</fullName>
    </recommendedName>
</protein>
<dbReference type="GO" id="GO:0004674">
    <property type="term" value="F:protein serine/threonine kinase activity"/>
    <property type="evidence" value="ECO:0007669"/>
    <property type="project" value="UniProtKB-KW"/>
</dbReference>
<evidence type="ECO:0000256" key="1">
    <source>
        <dbReference type="ARBA" id="ARBA00022527"/>
    </source>
</evidence>
<evidence type="ECO:0000256" key="4">
    <source>
        <dbReference type="ARBA" id="ARBA00022777"/>
    </source>
</evidence>
<dbReference type="Gene3D" id="3.30.200.20">
    <property type="entry name" value="Phosphorylase Kinase, domain 1"/>
    <property type="match status" value="1"/>
</dbReference>
<dbReference type="FunFam" id="1.10.510.10:FF:000026">
    <property type="entry name" value="Calcium/calmodulin-dependent protein kinase type 1"/>
    <property type="match status" value="1"/>
</dbReference>
<dbReference type="Pfam" id="PF00069">
    <property type="entry name" value="Pkinase"/>
    <property type="match status" value="1"/>
</dbReference>
<feature type="compositionally biased region" description="Polar residues" evidence="7">
    <location>
        <begin position="74"/>
        <end position="91"/>
    </location>
</feature>
<evidence type="ECO:0000256" key="2">
    <source>
        <dbReference type="ARBA" id="ARBA00022679"/>
    </source>
</evidence>
<evidence type="ECO:0000259" key="8">
    <source>
        <dbReference type="PROSITE" id="PS50011"/>
    </source>
</evidence>
<feature type="compositionally biased region" description="Low complexity" evidence="7">
    <location>
        <begin position="245"/>
        <end position="264"/>
    </location>
</feature>
<name>A0A9P3LSK0_9FUNG</name>
<dbReference type="PROSITE" id="PS50011">
    <property type="entry name" value="PROTEIN_KINASE_DOM"/>
    <property type="match status" value="1"/>
</dbReference>
<dbReference type="PROSITE" id="PS00108">
    <property type="entry name" value="PROTEIN_KINASE_ST"/>
    <property type="match status" value="1"/>
</dbReference>
<dbReference type="OrthoDB" id="40902at2759"/>
<keyword evidence="10" id="KW-1185">Reference proteome</keyword>
<dbReference type="PROSITE" id="PS00107">
    <property type="entry name" value="PROTEIN_KINASE_ATP"/>
    <property type="match status" value="1"/>
</dbReference>
<dbReference type="SMART" id="SM00220">
    <property type="entry name" value="S_TKc"/>
    <property type="match status" value="1"/>
</dbReference>
<keyword evidence="2" id="KW-0808">Transferase</keyword>
<reference evidence="9" key="2">
    <citation type="journal article" date="2022" name="Microbiol. Resour. Announc.">
        <title>Whole-Genome Sequence of Entomortierella parvispora E1425, a Mucoromycotan Fungus Associated with Burkholderiaceae-Related Endosymbiotic Bacteria.</title>
        <authorList>
            <person name="Herlambang A."/>
            <person name="Guo Y."/>
            <person name="Takashima Y."/>
            <person name="Narisawa K."/>
            <person name="Ohta H."/>
            <person name="Nishizawa T."/>
        </authorList>
    </citation>
    <scope>NUCLEOTIDE SEQUENCE</scope>
    <source>
        <strain evidence="9">E1425</strain>
    </source>
</reference>
<dbReference type="GO" id="GO:0005524">
    <property type="term" value="F:ATP binding"/>
    <property type="evidence" value="ECO:0007669"/>
    <property type="project" value="UniProtKB-UniRule"/>
</dbReference>
<feature type="compositionally biased region" description="Low complexity" evidence="7">
    <location>
        <begin position="21"/>
        <end position="46"/>
    </location>
</feature>
<proteinExistence type="predicted"/>
<evidence type="ECO:0000256" key="5">
    <source>
        <dbReference type="ARBA" id="ARBA00022840"/>
    </source>
</evidence>
<keyword evidence="3 6" id="KW-0547">Nucleotide-binding</keyword>
<keyword evidence="1" id="KW-0723">Serine/threonine-protein kinase</keyword>
<feature type="binding site" evidence="6">
    <location>
        <position position="445"/>
    </location>
    <ligand>
        <name>ATP</name>
        <dbReference type="ChEBI" id="CHEBI:30616"/>
    </ligand>
</feature>
<organism evidence="9 10">
    <name type="scientific">Entomortierella parvispora</name>
    <dbReference type="NCBI Taxonomy" id="205924"/>
    <lineage>
        <taxon>Eukaryota</taxon>
        <taxon>Fungi</taxon>
        <taxon>Fungi incertae sedis</taxon>
        <taxon>Mucoromycota</taxon>
        <taxon>Mortierellomycotina</taxon>
        <taxon>Mortierellomycetes</taxon>
        <taxon>Mortierellales</taxon>
        <taxon>Mortierellaceae</taxon>
        <taxon>Entomortierella</taxon>
    </lineage>
</organism>
<feature type="domain" description="Protein kinase" evidence="8">
    <location>
        <begin position="412"/>
        <end position="669"/>
    </location>
</feature>
<reference evidence="9" key="1">
    <citation type="submission" date="2021-11" db="EMBL/GenBank/DDBJ databases">
        <authorList>
            <person name="Herlambang A."/>
            <person name="Guo Y."/>
            <person name="Takashima Y."/>
            <person name="Nishizawa T."/>
        </authorList>
    </citation>
    <scope>NUCLEOTIDE SEQUENCE</scope>
    <source>
        <strain evidence="9">E1425</strain>
    </source>
</reference>
<dbReference type="Proteomes" id="UP000827284">
    <property type="component" value="Unassembled WGS sequence"/>
</dbReference>
<feature type="compositionally biased region" description="Basic residues" evidence="7">
    <location>
        <begin position="300"/>
        <end position="312"/>
    </location>
</feature>
<feature type="region of interest" description="Disordered" evidence="7">
    <location>
        <begin position="297"/>
        <end position="382"/>
    </location>
</feature>
<evidence type="ECO:0000313" key="10">
    <source>
        <dbReference type="Proteomes" id="UP000827284"/>
    </source>
</evidence>
<evidence type="ECO:0000256" key="6">
    <source>
        <dbReference type="PROSITE-ProRule" id="PRU10141"/>
    </source>
</evidence>
<feature type="compositionally biased region" description="Polar residues" evidence="7">
    <location>
        <begin position="1"/>
        <end position="16"/>
    </location>
</feature>
<dbReference type="PANTHER" id="PTHR24347">
    <property type="entry name" value="SERINE/THREONINE-PROTEIN KINASE"/>
    <property type="match status" value="1"/>
</dbReference>
<comment type="caution">
    <text evidence="9">The sequence shown here is derived from an EMBL/GenBank/DDBJ whole genome shotgun (WGS) entry which is preliminary data.</text>
</comment>
<keyword evidence="4" id="KW-0418">Kinase</keyword>
<dbReference type="CDD" id="cd05117">
    <property type="entry name" value="STKc_CAMK"/>
    <property type="match status" value="1"/>
</dbReference>
<dbReference type="InterPro" id="IPR000719">
    <property type="entry name" value="Prot_kinase_dom"/>
</dbReference>
<dbReference type="EMBL" id="BQFW01000002">
    <property type="protein sequence ID" value="GJJ68857.1"/>
    <property type="molecule type" value="Genomic_DNA"/>
</dbReference>
<dbReference type="InterPro" id="IPR008271">
    <property type="entry name" value="Ser/Thr_kinase_AS"/>
</dbReference>
<evidence type="ECO:0000256" key="7">
    <source>
        <dbReference type="SAM" id="MobiDB-lite"/>
    </source>
</evidence>
<keyword evidence="5 6" id="KW-0067">ATP-binding</keyword>
<dbReference type="InterPro" id="IPR011009">
    <property type="entry name" value="Kinase-like_dom_sf"/>
</dbReference>
<accession>A0A9P3LSK0</accession>
<feature type="region of interest" description="Disordered" evidence="7">
    <location>
        <begin position="1"/>
        <end position="118"/>
    </location>
</feature>
<dbReference type="AlphaFoldDB" id="A0A9P3LSK0"/>